<gene>
    <name evidence="27" type="ORF">GCM10010995_20310</name>
</gene>
<evidence type="ECO:0000256" key="3">
    <source>
        <dbReference type="ARBA" id="ARBA00022448"/>
    </source>
</evidence>
<evidence type="ECO:0000256" key="14">
    <source>
        <dbReference type="ARBA" id="ARBA00044898"/>
    </source>
</evidence>
<dbReference type="Proteomes" id="UP000636949">
    <property type="component" value="Unassembled WGS sequence"/>
</dbReference>
<evidence type="ECO:0000256" key="24">
    <source>
        <dbReference type="ARBA" id="ARBA00046376"/>
    </source>
</evidence>
<evidence type="ECO:0000256" key="6">
    <source>
        <dbReference type="ARBA" id="ARBA00023136"/>
    </source>
</evidence>
<evidence type="ECO:0000256" key="15">
    <source>
        <dbReference type="ARBA" id="ARBA00044899"/>
    </source>
</evidence>
<dbReference type="EMBL" id="BMJS01000026">
    <property type="protein sequence ID" value="GGG02823.1"/>
    <property type="molecule type" value="Genomic_DNA"/>
</dbReference>
<comment type="catalytic activity">
    <reaction evidence="20">
        <text>L-lysyl-glycine(out) = L-lysyl-glycine(in)</text>
        <dbReference type="Rhea" id="RHEA:79407"/>
        <dbReference type="ChEBI" id="CHEBI:191202"/>
    </reaction>
</comment>
<evidence type="ECO:0000256" key="4">
    <source>
        <dbReference type="ARBA" id="ARBA00022692"/>
    </source>
</evidence>
<evidence type="ECO:0000256" key="11">
    <source>
        <dbReference type="ARBA" id="ARBA00044884"/>
    </source>
</evidence>
<feature type="transmembrane region" description="Helical" evidence="25">
    <location>
        <begin position="106"/>
        <end position="128"/>
    </location>
</feature>
<organism evidence="27 28">
    <name type="scientific">Cysteiniphilum litorale</name>
    <dbReference type="NCBI Taxonomy" id="2056700"/>
    <lineage>
        <taxon>Bacteria</taxon>
        <taxon>Pseudomonadati</taxon>
        <taxon>Pseudomonadota</taxon>
        <taxon>Gammaproteobacteria</taxon>
        <taxon>Thiotrichales</taxon>
        <taxon>Fastidiosibacteraceae</taxon>
        <taxon>Cysteiniphilum</taxon>
    </lineage>
</organism>
<comment type="similarity">
    <text evidence="2">Belongs to the major facilitator superfamily.</text>
</comment>
<evidence type="ECO:0000313" key="28">
    <source>
        <dbReference type="Proteomes" id="UP000636949"/>
    </source>
</evidence>
<comment type="catalytic activity">
    <reaction evidence="16">
        <text>L-lysyl-L-lysine(out) = L-lysyl-L-lysine(in)</text>
        <dbReference type="Rhea" id="RHEA:79403"/>
        <dbReference type="ChEBI" id="CHEBI:229956"/>
    </reaction>
</comment>
<reference evidence="27" key="2">
    <citation type="submission" date="2020-09" db="EMBL/GenBank/DDBJ databases">
        <authorList>
            <person name="Sun Q."/>
            <person name="Zhou Y."/>
        </authorList>
    </citation>
    <scope>NUCLEOTIDE SEQUENCE</scope>
    <source>
        <strain evidence="27">CGMCC 1.15758</strain>
    </source>
</reference>
<reference evidence="27" key="1">
    <citation type="journal article" date="2014" name="Int. J. Syst. Evol. Microbiol.">
        <title>Complete genome sequence of Corynebacterium casei LMG S-19264T (=DSM 44701T), isolated from a smear-ripened cheese.</title>
        <authorList>
            <consortium name="US DOE Joint Genome Institute (JGI-PGF)"/>
            <person name="Walter F."/>
            <person name="Albersmeier A."/>
            <person name="Kalinowski J."/>
            <person name="Ruckert C."/>
        </authorList>
    </citation>
    <scope>NUCLEOTIDE SEQUENCE</scope>
    <source>
        <strain evidence="27">CGMCC 1.15758</strain>
    </source>
</reference>
<evidence type="ECO:0000256" key="18">
    <source>
        <dbReference type="ARBA" id="ARBA00044912"/>
    </source>
</evidence>
<accession>A0A8J3E9N3</accession>
<dbReference type="PANTHER" id="PTHR23512:SF3">
    <property type="entry name" value="MAJOR FACILITATOR SUPERFAMILY DOMAIN-CONTAINING PROTEIN 1"/>
    <property type="match status" value="1"/>
</dbReference>
<dbReference type="PANTHER" id="PTHR23512">
    <property type="entry name" value="MAJOR FACILITATOR SUPERFAMILY DOMAIN-CONTAINING PROTEIN 1"/>
    <property type="match status" value="1"/>
</dbReference>
<dbReference type="CDD" id="cd06174">
    <property type="entry name" value="MFS"/>
    <property type="match status" value="1"/>
</dbReference>
<comment type="catalytic activity">
    <reaction evidence="11">
        <text>L-alpha-aminoacyl-L-histidine(out) = L-alpha-aminoacyl-L-histidine(in)</text>
        <dbReference type="Rhea" id="RHEA:79375"/>
        <dbReference type="ChEBI" id="CHEBI:229967"/>
    </reaction>
</comment>
<name>A0A8J3E9N3_9GAMM</name>
<comment type="catalytic activity">
    <reaction evidence="9">
        <text>L-histidyl-glycine(out) = L-histidyl-glycine(in)</text>
        <dbReference type="Rhea" id="RHEA:79395"/>
        <dbReference type="ChEBI" id="CHEBI:229957"/>
    </reaction>
</comment>
<evidence type="ECO:0000256" key="19">
    <source>
        <dbReference type="ARBA" id="ARBA00044919"/>
    </source>
</evidence>
<evidence type="ECO:0000256" key="21">
    <source>
        <dbReference type="ARBA" id="ARBA00044985"/>
    </source>
</evidence>
<feature type="transmembrane region" description="Helical" evidence="25">
    <location>
        <begin position="47"/>
        <end position="69"/>
    </location>
</feature>
<feature type="transmembrane region" description="Helical" evidence="25">
    <location>
        <begin position="171"/>
        <end position="191"/>
    </location>
</feature>
<comment type="subunit">
    <text evidence="24">Homodimer. Interacts with lysosomal protein GLMP (via lumenal domain); the interaction starts while both proteins are still in the endoplasmic reticulum and is required for stabilization of MFSD1 in lysosomes but has no direct effect on its targeting to lysosomes or transporter activity.</text>
</comment>
<keyword evidence="5 25" id="KW-1133">Transmembrane helix</keyword>
<feature type="transmembrane region" description="Helical" evidence="25">
    <location>
        <begin position="223"/>
        <end position="241"/>
    </location>
</feature>
<evidence type="ECO:0000256" key="22">
    <source>
        <dbReference type="ARBA" id="ARBA00045018"/>
    </source>
</evidence>
<dbReference type="RefSeq" id="WP_117003404.1">
    <property type="nucleotide sequence ID" value="NZ_BMJS01000026.1"/>
</dbReference>
<evidence type="ECO:0000256" key="10">
    <source>
        <dbReference type="ARBA" id="ARBA00044881"/>
    </source>
</evidence>
<dbReference type="Pfam" id="PF07690">
    <property type="entry name" value="MFS_1"/>
    <property type="match status" value="2"/>
</dbReference>
<keyword evidence="28" id="KW-1185">Reference proteome</keyword>
<feature type="transmembrane region" description="Helical" evidence="25">
    <location>
        <begin position="261"/>
        <end position="280"/>
    </location>
</feature>
<feature type="transmembrane region" description="Helical" evidence="25">
    <location>
        <begin position="316"/>
        <end position="337"/>
    </location>
</feature>
<dbReference type="InterPro" id="IPR052187">
    <property type="entry name" value="MFSD1"/>
</dbReference>
<comment type="catalytic activity">
    <reaction evidence="13">
        <text>L-alpha-aminoacyl-L-lysine(out) = L-alpha-aminoacyl-L-lysine(in)</text>
        <dbReference type="Rhea" id="RHEA:79383"/>
        <dbReference type="ChEBI" id="CHEBI:229966"/>
    </reaction>
</comment>
<feature type="transmembrane region" description="Helical" evidence="25">
    <location>
        <begin position="81"/>
        <end position="100"/>
    </location>
</feature>
<comment type="catalytic activity">
    <reaction evidence="15">
        <text>L-arginyl-L-alpha-amino acid(out) = L-arginyl-L-alpha-amino acid(in)</text>
        <dbReference type="Rhea" id="RHEA:79371"/>
        <dbReference type="ChEBI" id="CHEBI:84315"/>
    </reaction>
</comment>
<keyword evidence="7" id="KW-0458">Lysosome</keyword>
<proteinExistence type="inferred from homology"/>
<comment type="catalytic activity">
    <reaction evidence="17">
        <text>L-arginyl-glycine(out) = L-arginyl-glycine(in)</text>
        <dbReference type="Rhea" id="RHEA:79391"/>
        <dbReference type="ChEBI" id="CHEBI:229955"/>
    </reaction>
</comment>
<evidence type="ECO:0000256" key="7">
    <source>
        <dbReference type="ARBA" id="ARBA00023228"/>
    </source>
</evidence>
<evidence type="ECO:0000256" key="13">
    <source>
        <dbReference type="ARBA" id="ARBA00044893"/>
    </source>
</evidence>
<feature type="transmembrane region" description="Helical" evidence="25">
    <location>
        <begin position="387"/>
        <end position="407"/>
    </location>
</feature>
<keyword evidence="3" id="KW-0813">Transport</keyword>
<dbReference type="OrthoDB" id="5620971at2"/>
<evidence type="ECO:0000256" key="9">
    <source>
        <dbReference type="ARBA" id="ARBA00044878"/>
    </source>
</evidence>
<keyword evidence="6 25" id="KW-0472">Membrane</keyword>
<dbReference type="Gene3D" id="1.20.1250.20">
    <property type="entry name" value="MFS general substrate transporter like domains"/>
    <property type="match status" value="2"/>
</dbReference>
<dbReference type="InterPro" id="IPR020846">
    <property type="entry name" value="MFS_dom"/>
</dbReference>
<evidence type="ECO:0000256" key="17">
    <source>
        <dbReference type="ARBA" id="ARBA00044903"/>
    </source>
</evidence>
<comment type="subcellular location">
    <subcellularLocation>
        <location evidence="1">Lysosome membrane</location>
        <topology evidence="1">Multi-pass membrane protein</topology>
    </subcellularLocation>
</comment>
<evidence type="ECO:0000256" key="8">
    <source>
        <dbReference type="ARBA" id="ARBA00044876"/>
    </source>
</evidence>
<comment type="caution">
    <text evidence="27">The sequence shown here is derived from an EMBL/GenBank/DDBJ whole genome shotgun (WGS) entry which is preliminary data.</text>
</comment>
<evidence type="ECO:0000256" key="16">
    <source>
        <dbReference type="ARBA" id="ARBA00044900"/>
    </source>
</evidence>
<sequence>MSQNQKMSFIGTIIWLVCALFFMYEFLLRTILGTFEHPIIQDLNLNLVTFAILSSTAYQLVYGIMQIPVGIITDRLGLKKALFVAVFFCALAVTGFGMSFGFDSAFVFRVLMGLGSSFGFICLLVAVYDWMPRKHIALFIGLSQFIGTMGPMLAAGPLNSLSSHSELPWRYIFYALGAIGIVIAIIVLLIVRNNTDYTGSFRILKRQERLQVNLWQLMRQRQVWYIACYSACVYFAIEYFSENSGKAFLMLHGFSSGVSSYMLTLSWLGYAIGCPFLGFISDRTSKRKRMMVFAAVVCVLSVLCITYFPVNIIVISIAFFGLGIGASGQSIGFAIMAEQCNNNYLAAGLGLNNAMIMLVTSLMAPLIGGVLAYLSKGQALSVVNYQHGFLLIIAVIAIGVLISIFLIKETFCKSTKETTKLTVTTLKTVE</sequence>
<evidence type="ECO:0000256" key="2">
    <source>
        <dbReference type="ARBA" id="ARBA00008335"/>
    </source>
</evidence>
<dbReference type="GO" id="GO:0022857">
    <property type="term" value="F:transmembrane transporter activity"/>
    <property type="evidence" value="ECO:0007669"/>
    <property type="project" value="InterPro"/>
</dbReference>
<keyword evidence="4 25" id="KW-0812">Transmembrane</keyword>
<comment type="catalytic activity">
    <reaction evidence="19">
        <text>L-alanyl-L-lysine(out) = L-alanyl-L-lysine(in)</text>
        <dbReference type="Rhea" id="RHEA:79415"/>
        <dbReference type="ChEBI" id="CHEBI:192470"/>
    </reaction>
</comment>
<comment type="catalytic activity">
    <reaction evidence="14">
        <text>L-aspartyl-L-lysine(out) = L-aspartyl-L-lysine(in)</text>
        <dbReference type="Rhea" id="RHEA:79411"/>
        <dbReference type="ChEBI" id="CHEBI:229953"/>
    </reaction>
</comment>
<feature type="transmembrane region" description="Helical" evidence="25">
    <location>
        <begin position="292"/>
        <end position="310"/>
    </location>
</feature>
<evidence type="ECO:0000256" key="25">
    <source>
        <dbReference type="SAM" id="Phobius"/>
    </source>
</evidence>
<evidence type="ECO:0000256" key="5">
    <source>
        <dbReference type="ARBA" id="ARBA00022989"/>
    </source>
</evidence>
<evidence type="ECO:0000256" key="20">
    <source>
        <dbReference type="ARBA" id="ARBA00044924"/>
    </source>
</evidence>
<comment type="catalytic activity">
    <reaction evidence="8">
        <text>L-lysyl-L-alanine(out) = L-lysyl-L-alanine(in)</text>
        <dbReference type="Rhea" id="RHEA:79399"/>
        <dbReference type="ChEBI" id="CHEBI:229954"/>
    </reaction>
</comment>
<evidence type="ECO:0000256" key="12">
    <source>
        <dbReference type="ARBA" id="ARBA00044891"/>
    </source>
</evidence>
<dbReference type="PROSITE" id="PS50850">
    <property type="entry name" value="MFS"/>
    <property type="match status" value="1"/>
</dbReference>
<dbReference type="InterPro" id="IPR036259">
    <property type="entry name" value="MFS_trans_sf"/>
</dbReference>
<dbReference type="InterPro" id="IPR011701">
    <property type="entry name" value="MFS"/>
</dbReference>
<comment type="catalytic activity">
    <reaction evidence="10">
        <text>L-alpha-aminoacyl-L-arginine(out) = L-alpha-aminoacyl-L-arginine(in)</text>
        <dbReference type="Rhea" id="RHEA:79367"/>
        <dbReference type="ChEBI" id="CHEBI:229968"/>
    </reaction>
</comment>
<comment type="catalytic activity">
    <reaction evidence="12">
        <text>L-lysyl-L-alpha-amino acid(out) = L-lysyl-L-alpha-amino acid(in)</text>
        <dbReference type="Rhea" id="RHEA:79387"/>
        <dbReference type="ChEBI" id="CHEBI:229965"/>
    </reaction>
</comment>
<evidence type="ECO:0000256" key="23">
    <source>
        <dbReference type="ARBA" id="ARBA00045709"/>
    </source>
</evidence>
<protein>
    <recommendedName>
        <fullName evidence="21">Lysosomal dipeptide transporter MFSD1</fullName>
    </recommendedName>
    <alternativeName>
        <fullName evidence="22">Major facilitator superfamily domain-containing protein 1</fullName>
    </alternativeName>
</protein>
<feature type="transmembrane region" description="Helical" evidence="25">
    <location>
        <begin position="135"/>
        <end position="159"/>
    </location>
</feature>
<evidence type="ECO:0000259" key="26">
    <source>
        <dbReference type="PROSITE" id="PS50850"/>
    </source>
</evidence>
<feature type="domain" description="Major facilitator superfamily (MFS) profile" evidence="26">
    <location>
        <begin position="13"/>
        <end position="411"/>
    </location>
</feature>
<dbReference type="GO" id="GO:0005765">
    <property type="term" value="C:lysosomal membrane"/>
    <property type="evidence" value="ECO:0007669"/>
    <property type="project" value="UniProtKB-SubCell"/>
</dbReference>
<dbReference type="AlphaFoldDB" id="A0A8J3E9N3"/>
<comment type="function">
    <text evidence="23">Lysosomal dipeptide uniporter that selectively exports lysine, arginine or histidine-containing dipeptides with a net positive charge from the lysosome lumen into the cytosol. Could play a role in a specific type of protein O-glycosylation indirectly regulating macrophages migration and tissue invasion. Also essential for liver homeostasis.</text>
</comment>
<evidence type="ECO:0000313" key="27">
    <source>
        <dbReference type="EMBL" id="GGG02823.1"/>
    </source>
</evidence>
<comment type="catalytic activity">
    <reaction evidence="18">
        <text>L-histidyl-L-alpha-amino acid(out) = L-histidyl-L-alpha-amino acid(in)</text>
        <dbReference type="Rhea" id="RHEA:79379"/>
        <dbReference type="ChEBI" id="CHEBI:229964"/>
    </reaction>
</comment>
<feature type="transmembrane region" description="Helical" evidence="25">
    <location>
        <begin position="349"/>
        <end position="375"/>
    </location>
</feature>
<dbReference type="SUPFAM" id="SSF103473">
    <property type="entry name" value="MFS general substrate transporter"/>
    <property type="match status" value="1"/>
</dbReference>
<feature type="transmembrane region" description="Helical" evidence="25">
    <location>
        <begin position="7"/>
        <end position="27"/>
    </location>
</feature>
<evidence type="ECO:0000256" key="1">
    <source>
        <dbReference type="ARBA" id="ARBA00004155"/>
    </source>
</evidence>